<proteinExistence type="predicted"/>
<feature type="domain" description="Rv2175c C-terminal" evidence="1">
    <location>
        <begin position="86"/>
        <end position="139"/>
    </location>
</feature>
<dbReference type="Pfam" id="PF21531">
    <property type="entry name" value="Rv2175c_wHTH"/>
    <property type="match status" value="1"/>
</dbReference>
<evidence type="ECO:0000313" key="3">
    <source>
        <dbReference type="EMBL" id="GAA4689715.1"/>
    </source>
</evidence>
<dbReference type="Pfam" id="PF18367">
    <property type="entry name" value="Rv2175c_C"/>
    <property type="match status" value="1"/>
</dbReference>
<reference evidence="4" key="1">
    <citation type="journal article" date="2019" name="Int. J. Syst. Evol. Microbiol.">
        <title>The Global Catalogue of Microorganisms (GCM) 10K type strain sequencing project: providing services to taxonomists for standard genome sequencing and annotation.</title>
        <authorList>
            <consortium name="The Broad Institute Genomics Platform"/>
            <consortium name="The Broad Institute Genome Sequencing Center for Infectious Disease"/>
            <person name="Wu L."/>
            <person name="Ma J."/>
        </authorList>
    </citation>
    <scope>NUCLEOTIDE SEQUENCE [LARGE SCALE GENOMIC DNA]</scope>
    <source>
        <strain evidence="4">JCM 18958</strain>
    </source>
</reference>
<keyword evidence="4" id="KW-1185">Reference proteome</keyword>
<evidence type="ECO:0000313" key="4">
    <source>
        <dbReference type="Proteomes" id="UP001501446"/>
    </source>
</evidence>
<feature type="domain" description="DNA-binding protein Rv2175c wHTH" evidence="2">
    <location>
        <begin position="33"/>
        <end position="78"/>
    </location>
</feature>
<dbReference type="InterPro" id="IPR041098">
    <property type="entry name" value="Rv2175c_C"/>
</dbReference>
<dbReference type="GO" id="GO:0003677">
    <property type="term" value="F:DNA binding"/>
    <property type="evidence" value="ECO:0007669"/>
    <property type="project" value="UniProtKB-KW"/>
</dbReference>
<sequence>MNLTANRGKVLSVNHSSEISAETFAELDSLVGEWTYLPDIAQALDIQITKVHRMMDQGEFLEVRRPSDGVRVVPAEFMAEGQPLNALKGTISVLRDARYTDEEAIRWLFTDDESLPGRPVDALREGRKTEVRRRAQALGW</sequence>
<dbReference type="InterPro" id="IPR048576">
    <property type="entry name" value="Rv2175c_wHTH"/>
</dbReference>
<protein>
    <submittedName>
        <fullName evidence="3">Rv2175c family DNA-binding protein</fullName>
    </submittedName>
</protein>
<accession>A0ABP8WH01</accession>
<keyword evidence="3" id="KW-0238">DNA-binding</keyword>
<name>A0ABP8WH01_9MICC</name>
<evidence type="ECO:0000259" key="2">
    <source>
        <dbReference type="Pfam" id="PF21531"/>
    </source>
</evidence>
<comment type="caution">
    <text evidence="3">The sequence shown here is derived from an EMBL/GenBank/DDBJ whole genome shotgun (WGS) entry which is preliminary data.</text>
</comment>
<gene>
    <name evidence="3" type="ORF">GCM10025781_03170</name>
</gene>
<evidence type="ECO:0000259" key="1">
    <source>
        <dbReference type="Pfam" id="PF18367"/>
    </source>
</evidence>
<organism evidence="3 4">
    <name type="scientific">Kocuria gwangalliensis</name>
    <dbReference type="NCBI Taxonomy" id="501592"/>
    <lineage>
        <taxon>Bacteria</taxon>
        <taxon>Bacillati</taxon>
        <taxon>Actinomycetota</taxon>
        <taxon>Actinomycetes</taxon>
        <taxon>Micrococcales</taxon>
        <taxon>Micrococcaceae</taxon>
        <taxon>Kocuria</taxon>
    </lineage>
</organism>
<dbReference type="EMBL" id="BAABLN010000002">
    <property type="protein sequence ID" value="GAA4689715.1"/>
    <property type="molecule type" value="Genomic_DNA"/>
</dbReference>
<dbReference type="Proteomes" id="UP001501446">
    <property type="component" value="Unassembled WGS sequence"/>
</dbReference>